<evidence type="ECO:0000256" key="1">
    <source>
        <dbReference type="SAM" id="MobiDB-lite"/>
    </source>
</evidence>
<reference evidence="2 3" key="1">
    <citation type="journal article" date="2019" name="Nat. Ecol. Evol.">
        <title>Megaphylogeny resolves global patterns of mushroom evolution.</title>
        <authorList>
            <person name="Varga T."/>
            <person name="Krizsan K."/>
            <person name="Foldi C."/>
            <person name="Dima B."/>
            <person name="Sanchez-Garcia M."/>
            <person name="Sanchez-Ramirez S."/>
            <person name="Szollosi G.J."/>
            <person name="Szarkandi J.G."/>
            <person name="Papp V."/>
            <person name="Albert L."/>
            <person name="Andreopoulos W."/>
            <person name="Angelini C."/>
            <person name="Antonin V."/>
            <person name="Barry K.W."/>
            <person name="Bougher N.L."/>
            <person name="Buchanan P."/>
            <person name="Buyck B."/>
            <person name="Bense V."/>
            <person name="Catcheside P."/>
            <person name="Chovatia M."/>
            <person name="Cooper J."/>
            <person name="Damon W."/>
            <person name="Desjardin D."/>
            <person name="Finy P."/>
            <person name="Geml J."/>
            <person name="Haridas S."/>
            <person name="Hughes K."/>
            <person name="Justo A."/>
            <person name="Karasinski D."/>
            <person name="Kautmanova I."/>
            <person name="Kiss B."/>
            <person name="Kocsube S."/>
            <person name="Kotiranta H."/>
            <person name="LaButti K.M."/>
            <person name="Lechner B.E."/>
            <person name="Liimatainen K."/>
            <person name="Lipzen A."/>
            <person name="Lukacs Z."/>
            <person name="Mihaltcheva S."/>
            <person name="Morgado L.N."/>
            <person name="Niskanen T."/>
            <person name="Noordeloos M.E."/>
            <person name="Ohm R.A."/>
            <person name="Ortiz-Santana B."/>
            <person name="Ovrebo C."/>
            <person name="Racz N."/>
            <person name="Riley R."/>
            <person name="Savchenko A."/>
            <person name="Shiryaev A."/>
            <person name="Soop K."/>
            <person name="Spirin V."/>
            <person name="Szebenyi C."/>
            <person name="Tomsovsky M."/>
            <person name="Tulloss R.E."/>
            <person name="Uehling J."/>
            <person name="Grigoriev I.V."/>
            <person name="Vagvolgyi C."/>
            <person name="Papp T."/>
            <person name="Martin F.M."/>
            <person name="Miettinen O."/>
            <person name="Hibbett D.S."/>
            <person name="Nagy L.G."/>
        </authorList>
    </citation>
    <scope>NUCLEOTIDE SEQUENCE [LARGE SCALE GENOMIC DNA]</scope>
    <source>
        <strain evidence="2 3">FP101781</strain>
    </source>
</reference>
<gene>
    <name evidence="2" type="ORF">FA13DRAFT_1784873</name>
</gene>
<sequence length="153" mass="17392">MATTEDKRRLPQFIDGKWAVQGSLPHFDDFGIQKEHRGDTIKRDTIENNPFKRRYVINAMFQVARMKEQEERAQAGSHKRPYAQASRHTAGPSNNNNIGGGRPHPKKRRRDRKDTGSRAKQTDPNDAEEGPMDEDNNPAEGEKQTEPAEEVTA</sequence>
<comment type="caution">
    <text evidence="2">The sequence shown here is derived from an EMBL/GenBank/DDBJ whole genome shotgun (WGS) entry which is preliminary data.</text>
</comment>
<evidence type="ECO:0000313" key="2">
    <source>
        <dbReference type="EMBL" id="TEB38550.1"/>
    </source>
</evidence>
<keyword evidence="3" id="KW-1185">Reference proteome</keyword>
<accession>A0A4Y7TWJ1</accession>
<protein>
    <submittedName>
        <fullName evidence="2">Uncharacterized protein</fullName>
    </submittedName>
</protein>
<dbReference type="Proteomes" id="UP000298030">
    <property type="component" value="Unassembled WGS sequence"/>
</dbReference>
<dbReference type="AlphaFoldDB" id="A0A4Y7TWJ1"/>
<proteinExistence type="predicted"/>
<feature type="compositionally biased region" description="Basic and acidic residues" evidence="1">
    <location>
        <begin position="112"/>
        <end position="123"/>
    </location>
</feature>
<name>A0A4Y7TWJ1_COPMI</name>
<organism evidence="2 3">
    <name type="scientific">Coprinellus micaceus</name>
    <name type="common">Glistening ink-cap mushroom</name>
    <name type="synonym">Coprinus micaceus</name>
    <dbReference type="NCBI Taxonomy" id="71717"/>
    <lineage>
        <taxon>Eukaryota</taxon>
        <taxon>Fungi</taxon>
        <taxon>Dikarya</taxon>
        <taxon>Basidiomycota</taxon>
        <taxon>Agaricomycotina</taxon>
        <taxon>Agaricomycetes</taxon>
        <taxon>Agaricomycetidae</taxon>
        <taxon>Agaricales</taxon>
        <taxon>Agaricineae</taxon>
        <taxon>Psathyrellaceae</taxon>
        <taxon>Coprinellus</taxon>
    </lineage>
</organism>
<feature type="region of interest" description="Disordered" evidence="1">
    <location>
        <begin position="67"/>
        <end position="153"/>
    </location>
</feature>
<feature type="compositionally biased region" description="Acidic residues" evidence="1">
    <location>
        <begin position="125"/>
        <end position="137"/>
    </location>
</feature>
<dbReference type="OrthoDB" id="10635494at2759"/>
<dbReference type="EMBL" id="QPFP01000002">
    <property type="protein sequence ID" value="TEB38550.1"/>
    <property type="molecule type" value="Genomic_DNA"/>
</dbReference>
<evidence type="ECO:0000313" key="3">
    <source>
        <dbReference type="Proteomes" id="UP000298030"/>
    </source>
</evidence>